<proteinExistence type="predicted"/>
<dbReference type="AlphaFoldDB" id="A0A0J0XC41"/>
<dbReference type="GO" id="GO:0005634">
    <property type="term" value="C:nucleus"/>
    <property type="evidence" value="ECO:0007669"/>
    <property type="project" value="TreeGrafter"/>
</dbReference>
<feature type="compositionally biased region" description="Low complexity" evidence="6">
    <location>
        <begin position="44"/>
        <end position="58"/>
    </location>
</feature>
<dbReference type="PANTHER" id="PTHR23057:SF0">
    <property type="entry name" value="JUXTAPOSED WITH ANOTHER ZINC FINGER PROTEIN 1"/>
    <property type="match status" value="1"/>
</dbReference>
<protein>
    <recommendedName>
        <fullName evidence="7">C2H2-type domain-containing protein</fullName>
    </recommendedName>
</protein>
<dbReference type="OrthoDB" id="1662883at2759"/>
<keyword evidence="4" id="KW-0862">Zinc</keyword>
<dbReference type="InterPro" id="IPR051580">
    <property type="entry name" value="ZnF-Chromatin_assoc"/>
</dbReference>
<keyword evidence="2" id="KW-0677">Repeat</keyword>
<dbReference type="PANTHER" id="PTHR23057">
    <property type="entry name" value="JUXTAPOSED WITH ANOTHER ZINC FINGER PROTEIN 1"/>
    <property type="match status" value="1"/>
</dbReference>
<organism evidence="8 9">
    <name type="scientific">Cutaneotrichosporon oleaginosum</name>
    <dbReference type="NCBI Taxonomy" id="879819"/>
    <lineage>
        <taxon>Eukaryota</taxon>
        <taxon>Fungi</taxon>
        <taxon>Dikarya</taxon>
        <taxon>Basidiomycota</taxon>
        <taxon>Agaricomycotina</taxon>
        <taxon>Tremellomycetes</taxon>
        <taxon>Trichosporonales</taxon>
        <taxon>Trichosporonaceae</taxon>
        <taxon>Cutaneotrichosporon</taxon>
    </lineage>
</organism>
<dbReference type="EMBL" id="KQ087293">
    <property type="protein sequence ID" value="KLT38622.1"/>
    <property type="molecule type" value="Genomic_DNA"/>
</dbReference>
<dbReference type="STRING" id="879819.A0A0J0XC41"/>
<name>A0A0J0XC41_9TREE</name>
<gene>
    <name evidence="8" type="ORF">CC85DRAFT_289337</name>
</gene>
<keyword evidence="9" id="KW-1185">Reference proteome</keyword>
<dbReference type="GO" id="GO:0008270">
    <property type="term" value="F:zinc ion binding"/>
    <property type="evidence" value="ECO:0007669"/>
    <property type="project" value="UniProtKB-KW"/>
</dbReference>
<feature type="region of interest" description="Disordered" evidence="6">
    <location>
        <begin position="1"/>
        <end position="61"/>
    </location>
</feature>
<feature type="compositionally biased region" description="Low complexity" evidence="6">
    <location>
        <begin position="282"/>
        <end position="302"/>
    </location>
</feature>
<feature type="domain" description="C2H2-type" evidence="7">
    <location>
        <begin position="342"/>
        <end position="373"/>
    </location>
</feature>
<evidence type="ECO:0000256" key="2">
    <source>
        <dbReference type="ARBA" id="ARBA00022737"/>
    </source>
</evidence>
<sequence>MQQTPSFLPIPGGHKPSPNRQPSFGSGGMDTSSRWADGGGMMISSTPPNASPSSNPHSGFHPGSYGAPLSFSALALGAAQPGSSPYSSSMAMSISPPRWGGPGSLGGFGSGSFVGSVGALGTSFGRNADSRQREIEASFVKDLTCCGRQLSGLHELLEHYEEEHANLAPDMRMAAISAVQSNSNGTKRSFTPNTTSVSVSMNHSDVPVLPGMMDMDMDEPVPTPTALFPQASVNLNLGSTTTPATSPWAGIFRGAANIQPPACVPPSLLSYAPPPVTPPQPAQQQQQQAQTPTTPTQSHAQPKLSQAEIEARVFKKAVKKAEQRASKEVGEDDPDAPTEKRFRCPIEGCGKVYKQANGLKYHLTRSINSGHGNVAAMGGLLSLLNEDKV</sequence>
<evidence type="ECO:0000256" key="5">
    <source>
        <dbReference type="PROSITE-ProRule" id="PRU00042"/>
    </source>
</evidence>
<feature type="compositionally biased region" description="Polar residues" evidence="6">
    <location>
        <begin position="18"/>
        <end position="34"/>
    </location>
</feature>
<dbReference type="InterPro" id="IPR013087">
    <property type="entry name" value="Znf_C2H2_type"/>
</dbReference>
<evidence type="ECO:0000256" key="6">
    <source>
        <dbReference type="SAM" id="MobiDB-lite"/>
    </source>
</evidence>
<evidence type="ECO:0000256" key="3">
    <source>
        <dbReference type="ARBA" id="ARBA00022771"/>
    </source>
</evidence>
<dbReference type="GeneID" id="28985197"/>
<evidence type="ECO:0000256" key="1">
    <source>
        <dbReference type="ARBA" id="ARBA00022723"/>
    </source>
</evidence>
<feature type="region of interest" description="Disordered" evidence="6">
    <location>
        <begin position="183"/>
        <end position="202"/>
    </location>
</feature>
<dbReference type="Gene3D" id="3.30.160.60">
    <property type="entry name" value="Classic Zinc Finger"/>
    <property type="match status" value="1"/>
</dbReference>
<evidence type="ECO:0000259" key="7">
    <source>
        <dbReference type="PROSITE" id="PS50157"/>
    </source>
</evidence>
<dbReference type="RefSeq" id="XP_018275113.1">
    <property type="nucleotide sequence ID" value="XM_018424594.1"/>
</dbReference>
<keyword evidence="1" id="KW-0479">Metal-binding</keyword>
<feature type="region of interest" description="Disordered" evidence="6">
    <location>
        <begin position="269"/>
        <end position="307"/>
    </location>
</feature>
<accession>A0A0J0XC41</accession>
<dbReference type="Proteomes" id="UP000053611">
    <property type="component" value="Unassembled WGS sequence"/>
</dbReference>
<evidence type="ECO:0000313" key="9">
    <source>
        <dbReference type="Proteomes" id="UP000053611"/>
    </source>
</evidence>
<feature type="compositionally biased region" description="Pro residues" evidence="6">
    <location>
        <begin position="272"/>
        <end position="281"/>
    </location>
</feature>
<evidence type="ECO:0000256" key="4">
    <source>
        <dbReference type="ARBA" id="ARBA00022833"/>
    </source>
</evidence>
<dbReference type="PROSITE" id="PS50157">
    <property type="entry name" value="ZINC_FINGER_C2H2_2"/>
    <property type="match status" value="1"/>
</dbReference>
<evidence type="ECO:0000313" key="8">
    <source>
        <dbReference type="EMBL" id="KLT38622.1"/>
    </source>
</evidence>
<reference evidence="8 9" key="1">
    <citation type="submission" date="2015-03" db="EMBL/GenBank/DDBJ databases">
        <title>Genomics and transcriptomics of the oil-accumulating basidiomycete yeast T. oleaginosus allow insights into substrate utilization and the diverse evolutionary trajectories of mating systems in fungi.</title>
        <authorList>
            <consortium name="DOE Joint Genome Institute"/>
            <person name="Kourist R."/>
            <person name="Kracht O."/>
            <person name="Bracharz F."/>
            <person name="Lipzen A."/>
            <person name="Nolan M."/>
            <person name="Ohm R."/>
            <person name="Grigoriev I."/>
            <person name="Sun S."/>
            <person name="Heitman J."/>
            <person name="Bruck T."/>
            <person name="Nowrousian M."/>
        </authorList>
    </citation>
    <scope>NUCLEOTIDE SEQUENCE [LARGE SCALE GENOMIC DNA]</scope>
    <source>
        <strain evidence="8 9">IBC0246</strain>
    </source>
</reference>
<keyword evidence="3 5" id="KW-0863">Zinc-finger</keyword>